<reference evidence="3" key="1">
    <citation type="submission" date="2017-11" db="EMBL/GenBank/DDBJ databases">
        <title>Phenotypic and genomic properties of facultatively anaerobic sulfur-reducing natronoarchaea from hypersaline soda lakes.</title>
        <authorList>
            <person name="Sorokin D.Y."/>
            <person name="Kublanov I.V."/>
            <person name="Roman P."/>
            <person name="Sinninghe Damste J.S."/>
            <person name="Golyshin P.N."/>
            <person name="Rojo D."/>
            <person name="Ciordia S."/>
            <person name="Mena M.D.C."/>
            <person name="Ferrer M."/>
            <person name="Messina E."/>
            <person name="Smedile F."/>
            <person name="La Spada G."/>
            <person name="La Cono V."/>
            <person name="Yakimov M.M."/>
        </authorList>
    </citation>
    <scope>NUCLEOTIDE SEQUENCE [LARGE SCALE GENOMIC DNA]</scope>
    <source>
        <strain evidence="3">AArc-Sl</strain>
    </source>
</reference>
<dbReference type="KEGG" id="hdf:AArcSl_0021"/>
<evidence type="ECO:0000256" key="1">
    <source>
        <dbReference type="SAM" id="MobiDB-lite"/>
    </source>
</evidence>
<dbReference type="InterPro" id="IPR057180">
    <property type="entry name" value="DUF7858"/>
</dbReference>
<feature type="region of interest" description="Disordered" evidence="1">
    <location>
        <begin position="149"/>
        <end position="173"/>
    </location>
</feature>
<dbReference type="OrthoDB" id="239492at2157"/>
<dbReference type="GeneID" id="37876358"/>
<organism evidence="2 3">
    <name type="scientific">Halalkaliarchaeum desulfuricum</name>
    <dbReference type="NCBI Taxonomy" id="2055893"/>
    <lineage>
        <taxon>Archaea</taxon>
        <taxon>Methanobacteriati</taxon>
        <taxon>Methanobacteriota</taxon>
        <taxon>Stenosarchaea group</taxon>
        <taxon>Halobacteria</taxon>
        <taxon>Halobacteriales</taxon>
        <taxon>Haloferacaceae</taxon>
        <taxon>Halalkaliarchaeum</taxon>
    </lineage>
</organism>
<sequence>MTLSDIASGLEVTTSQRKAESRGVATVDGTEATLQERIEPHADELPCTASAAATLLESYERGTSVGESAREAAVAPMTAAKALHRCGVSGICPLAPTKRRIVRDWLAGDISRSEARSLSGADEPEFALATYVETHDPIPALVDAVATADRGRDPAVEKRDALAGTMSDATELR</sequence>
<dbReference type="Pfam" id="PF25257">
    <property type="entry name" value="DUF7858"/>
    <property type="match status" value="1"/>
</dbReference>
<dbReference type="Proteomes" id="UP000263012">
    <property type="component" value="Chromosome"/>
</dbReference>
<evidence type="ECO:0000313" key="2">
    <source>
        <dbReference type="EMBL" id="AUX07679.1"/>
    </source>
</evidence>
<accession>A0A343TF07</accession>
<dbReference type="EMBL" id="CP025066">
    <property type="protein sequence ID" value="AUX07679.1"/>
    <property type="molecule type" value="Genomic_DNA"/>
</dbReference>
<gene>
    <name evidence="2" type="ORF">AArcSl_0021</name>
</gene>
<dbReference type="AlphaFoldDB" id="A0A343TF07"/>
<protein>
    <submittedName>
        <fullName evidence="2">Uncharacterized protein</fullName>
    </submittedName>
</protein>
<feature type="compositionally biased region" description="Basic and acidic residues" evidence="1">
    <location>
        <begin position="149"/>
        <end position="161"/>
    </location>
</feature>
<proteinExistence type="predicted"/>
<name>A0A343TF07_9EURY</name>
<dbReference type="RefSeq" id="WP_119813540.1">
    <property type="nucleotide sequence ID" value="NZ_CP025066.1"/>
</dbReference>
<evidence type="ECO:0000313" key="3">
    <source>
        <dbReference type="Proteomes" id="UP000263012"/>
    </source>
</evidence>
<keyword evidence="3" id="KW-1185">Reference proteome</keyword>